<dbReference type="InterPro" id="IPR013149">
    <property type="entry name" value="ADH-like_C"/>
</dbReference>
<keyword evidence="3" id="KW-1185">Reference proteome</keyword>
<dbReference type="SMART" id="SM00829">
    <property type="entry name" value="PKS_ER"/>
    <property type="match status" value="1"/>
</dbReference>
<dbReference type="VEuPathDB" id="FungiDB:PV06_07286"/>
<dbReference type="InterPro" id="IPR052711">
    <property type="entry name" value="Zinc_ADH-like"/>
</dbReference>
<dbReference type="SUPFAM" id="SSF51735">
    <property type="entry name" value="NAD(P)-binding Rossmann-fold domains"/>
    <property type="match status" value="1"/>
</dbReference>
<accession>A0A0D2BWB0</accession>
<evidence type="ECO:0000259" key="1">
    <source>
        <dbReference type="SMART" id="SM00829"/>
    </source>
</evidence>
<gene>
    <name evidence="2" type="ORF">PV06_07286</name>
</gene>
<dbReference type="Gene3D" id="3.90.180.10">
    <property type="entry name" value="Medium-chain alcohol dehydrogenases, catalytic domain"/>
    <property type="match status" value="1"/>
</dbReference>
<dbReference type="STRING" id="215243.A0A0D2BWB0"/>
<dbReference type="EMBL" id="KN847337">
    <property type="protein sequence ID" value="KIW41762.1"/>
    <property type="molecule type" value="Genomic_DNA"/>
</dbReference>
<dbReference type="Pfam" id="PF00107">
    <property type="entry name" value="ADH_zinc_N"/>
    <property type="match status" value="1"/>
</dbReference>
<feature type="domain" description="Enoyl reductase (ER)" evidence="1">
    <location>
        <begin position="16"/>
        <end position="354"/>
    </location>
</feature>
<dbReference type="RefSeq" id="XP_016261978.1">
    <property type="nucleotide sequence ID" value="XM_016408498.1"/>
</dbReference>
<sequence>MTLPTENHQWVSSQNGLEHLCRTTQPVPTPGKNEVLVEIQTVSLNYRDTEVAMGLYNHHKSVGATSLLVPCSDMCGIVVAIGEGTQSSPWSVGDRVLSTFNQTHLTGQITAKEMAFGLGLPLEGVLQTHRVFPITGLVKAPAYLNDEEASTLPIAGVTAWMSINGMRPLGHPGGKDETVLLQGTGGVSISGLQIAHAAGAETIITSSSDAKLERAKSLGATHIINYKTDPEWQDTVMRLTNDHGVAIILEAGGAQTLRKSFNCIAFGGLINAIGYLSGKEDDPGDRLNANVLALRRNVTLKGILNGPRDRFEEMLQFYDQHKIKPVVDRVFPFDQAKEAFKYLYSGGHFGKVVIRVKQ</sequence>
<dbReference type="PANTHER" id="PTHR45033:SF1">
    <property type="entry name" value="OXIDOREDUCTASE (EUROFUNG)"/>
    <property type="match status" value="1"/>
</dbReference>
<dbReference type="InterPro" id="IPR036291">
    <property type="entry name" value="NAD(P)-bd_dom_sf"/>
</dbReference>
<dbReference type="GeneID" id="27359360"/>
<reference evidence="2 3" key="1">
    <citation type="submission" date="2015-01" db="EMBL/GenBank/DDBJ databases">
        <title>The Genome Sequence of Exophiala oligosperma CBS72588.</title>
        <authorList>
            <consortium name="The Broad Institute Genomics Platform"/>
            <person name="Cuomo C."/>
            <person name="de Hoog S."/>
            <person name="Gorbushina A."/>
            <person name="Stielow B."/>
            <person name="Teixiera M."/>
            <person name="Abouelleil A."/>
            <person name="Chapman S.B."/>
            <person name="Priest M."/>
            <person name="Young S.K."/>
            <person name="Wortman J."/>
            <person name="Nusbaum C."/>
            <person name="Birren B."/>
        </authorList>
    </citation>
    <scope>NUCLEOTIDE SEQUENCE [LARGE SCALE GENOMIC DNA]</scope>
    <source>
        <strain evidence="2 3">CBS 72588</strain>
    </source>
</reference>
<proteinExistence type="predicted"/>
<dbReference type="AlphaFoldDB" id="A0A0D2BWB0"/>
<dbReference type="HOGENOM" id="CLU_026673_3_4_1"/>
<dbReference type="CDD" id="cd08276">
    <property type="entry name" value="MDR7"/>
    <property type="match status" value="1"/>
</dbReference>
<evidence type="ECO:0000313" key="2">
    <source>
        <dbReference type="EMBL" id="KIW41762.1"/>
    </source>
</evidence>
<dbReference type="PANTHER" id="PTHR45033">
    <property type="match status" value="1"/>
</dbReference>
<protein>
    <recommendedName>
        <fullName evidence="1">Enoyl reductase (ER) domain-containing protein</fullName>
    </recommendedName>
</protein>
<dbReference type="Pfam" id="PF08240">
    <property type="entry name" value="ADH_N"/>
    <property type="match status" value="1"/>
</dbReference>
<dbReference type="SUPFAM" id="SSF50129">
    <property type="entry name" value="GroES-like"/>
    <property type="match status" value="1"/>
</dbReference>
<dbReference type="InterPro" id="IPR011032">
    <property type="entry name" value="GroES-like_sf"/>
</dbReference>
<dbReference type="Proteomes" id="UP000053342">
    <property type="component" value="Unassembled WGS sequence"/>
</dbReference>
<evidence type="ECO:0000313" key="3">
    <source>
        <dbReference type="Proteomes" id="UP000053342"/>
    </source>
</evidence>
<name>A0A0D2BWB0_9EURO</name>
<dbReference type="InterPro" id="IPR013154">
    <property type="entry name" value="ADH-like_N"/>
</dbReference>
<dbReference type="InterPro" id="IPR020843">
    <property type="entry name" value="ER"/>
</dbReference>
<dbReference type="OrthoDB" id="3509362at2759"/>
<dbReference type="GO" id="GO:0016491">
    <property type="term" value="F:oxidoreductase activity"/>
    <property type="evidence" value="ECO:0007669"/>
    <property type="project" value="InterPro"/>
</dbReference>
<dbReference type="Gene3D" id="3.40.50.720">
    <property type="entry name" value="NAD(P)-binding Rossmann-like Domain"/>
    <property type="match status" value="1"/>
</dbReference>
<organism evidence="2 3">
    <name type="scientific">Exophiala oligosperma</name>
    <dbReference type="NCBI Taxonomy" id="215243"/>
    <lineage>
        <taxon>Eukaryota</taxon>
        <taxon>Fungi</taxon>
        <taxon>Dikarya</taxon>
        <taxon>Ascomycota</taxon>
        <taxon>Pezizomycotina</taxon>
        <taxon>Eurotiomycetes</taxon>
        <taxon>Chaetothyriomycetidae</taxon>
        <taxon>Chaetothyriales</taxon>
        <taxon>Herpotrichiellaceae</taxon>
        <taxon>Exophiala</taxon>
    </lineage>
</organism>